<keyword evidence="1 6" id="KW-0812">Transmembrane</keyword>
<sequence>MVNVIIGILVVVAVIYFAVVMYQHHLLKIAEGIEGRVKRLNDLNLQNEINKVKDIGLTGDSLSSVNSAQADFNNVTNSLIPAIKQNVEAVKSDSKGVNFVKTRDECSEAEQSVNTAEDDVKVIRQFLAKMNQLNSEHKKAITDLEARYKDLRKKLLTKNASFGPAIDALENQLSTIEGTFDDFSSLSKNGDHEKADKILGDLNKSTDQLELDVKKIPHIFATNNVEFKNQIEEISSTHAKMNASGYEFADDEFDVSLEELRSAVSDNLKNIAHLDLKLAEDSDNEIETKIDRLYDLMEKQLVAKKKVDKNFKITGEYIQHAKKQNQILISELDRLSHNYSLEHGEIDNANALGKQIDEIEDTYKKDRDAINNKEAIYTRILEHITSSDSQLNEIEKKQRLINDSVADFKDEEQKAHQVLDDLDLELHGIQRKIDELNLPGISQDYVDYFGIVADEIKDLNRTMDKVKISMDDVQKQLSVIKSDRDTLEEKTDDLIDSSSLAEQVMQYANRYRNSNPEISSALSKAKHLFDDEYKYPESLETIATAIDKANPGSYKRIENAYYKNKQDSQNQK</sequence>
<evidence type="ECO:0000256" key="7">
    <source>
        <dbReference type="SAM" id="Phobius"/>
    </source>
</evidence>
<dbReference type="GO" id="GO:0000917">
    <property type="term" value="P:division septum assembly"/>
    <property type="evidence" value="ECO:0007669"/>
    <property type="project" value="UniProtKB-KW"/>
</dbReference>
<keyword evidence="3 6" id="KW-0175">Coiled coil</keyword>
<evidence type="ECO:0000256" key="4">
    <source>
        <dbReference type="ARBA" id="ARBA00023136"/>
    </source>
</evidence>
<accession>A0A0C1Q154</accession>
<protein>
    <recommendedName>
        <fullName evidence="6">Septation ring formation regulator EzrA</fullName>
    </recommendedName>
</protein>
<dbReference type="GO" id="GO:0005940">
    <property type="term" value="C:septin ring"/>
    <property type="evidence" value="ECO:0007669"/>
    <property type="project" value="InterPro"/>
</dbReference>
<dbReference type="NCBIfam" id="NF003409">
    <property type="entry name" value="PRK04778.1-3"/>
    <property type="match status" value="1"/>
</dbReference>
<feature type="topological domain" description="Cytoplasmic" evidence="6">
    <location>
        <begin position="23"/>
        <end position="572"/>
    </location>
</feature>
<evidence type="ECO:0000313" key="9">
    <source>
        <dbReference type="Proteomes" id="UP000031397"/>
    </source>
</evidence>
<keyword evidence="4 6" id="KW-0472">Membrane</keyword>
<keyword evidence="6" id="KW-1003">Cell membrane</keyword>
<evidence type="ECO:0000256" key="2">
    <source>
        <dbReference type="ARBA" id="ARBA00022989"/>
    </source>
</evidence>
<evidence type="ECO:0000256" key="3">
    <source>
        <dbReference type="ARBA" id="ARBA00023054"/>
    </source>
</evidence>
<dbReference type="EMBL" id="JOJZ01000019">
    <property type="protein sequence ID" value="KID41578.1"/>
    <property type="molecule type" value="Genomic_DNA"/>
</dbReference>
<feature type="topological domain" description="Extracellular" evidence="6">
    <location>
        <begin position="1"/>
        <end position="3"/>
    </location>
</feature>
<feature type="coiled-coil region" evidence="6">
    <location>
        <begin position="456"/>
        <end position="490"/>
    </location>
</feature>
<keyword evidence="9" id="KW-1185">Reference proteome</keyword>
<dbReference type="AlphaFoldDB" id="A0A0C1Q154"/>
<organism evidence="8 9">
    <name type="scientific">Fructilactobacillus fructivorans</name>
    <dbReference type="NCBI Taxonomy" id="1614"/>
    <lineage>
        <taxon>Bacteria</taxon>
        <taxon>Bacillati</taxon>
        <taxon>Bacillota</taxon>
        <taxon>Bacilli</taxon>
        <taxon>Lactobacillales</taxon>
        <taxon>Lactobacillaceae</taxon>
        <taxon>Fructilactobacillus</taxon>
    </lineage>
</organism>
<feature type="transmembrane region" description="Helical" evidence="7">
    <location>
        <begin position="6"/>
        <end position="22"/>
    </location>
</feature>
<dbReference type="HAMAP" id="MF_00728">
    <property type="entry name" value="EzrA"/>
    <property type="match status" value="1"/>
</dbReference>
<dbReference type="RefSeq" id="WP_039144317.1">
    <property type="nucleotide sequence ID" value="NZ_JOJZ01000019.1"/>
</dbReference>
<dbReference type="PATRIC" id="fig|1614.7.peg.776"/>
<comment type="function">
    <text evidence="6">Negative regulator of FtsZ ring formation; modulates the frequency and position of FtsZ ring formation. Inhibits FtsZ ring formation at polar sites. Interacts either with FtsZ or with one of its binding partners to promote depolymerization.</text>
</comment>
<dbReference type="GeneID" id="74913485"/>
<keyword evidence="5 6" id="KW-0717">Septation</keyword>
<reference evidence="8 9" key="1">
    <citation type="submission" date="2014-06" db="EMBL/GenBank/DDBJ databases">
        <title>Functional and comparative genomic analyses of the Drosophila gut microbiota identify candidate symbiosis factors.</title>
        <authorList>
            <person name="Newell P.D."/>
            <person name="Chaston J.M."/>
            <person name="Douglas A.E."/>
        </authorList>
    </citation>
    <scope>NUCLEOTIDE SEQUENCE [LARGE SCALE GENOMIC DNA]</scope>
    <source>
        <strain evidence="8 9">DmCS_002</strain>
    </source>
</reference>
<evidence type="ECO:0000313" key="8">
    <source>
        <dbReference type="EMBL" id="KID41578.1"/>
    </source>
</evidence>
<keyword evidence="6" id="KW-0131">Cell cycle</keyword>
<dbReference type="Pfam" id="PF06160">
    <property type="entry name" value="EzrA"/>
    <property type="match status" value="1"/>
</dbReference>
<proteinExistence type="inferred from homology"/>
<evidence type="ECO:0000256" key="6">
    <source>
        <dbReference type="HAMAP-Rule" id="MF_00728"/>
    </source>
</evidence>
<dbReference type="InterPro" id="IPR010379">
    <property type="entry name" value="EzrA"/>
</dbReference>
<evidence type="ECO:0000256" key="1">
    <source>
        <dbReference type="ARBA" id="ARBA00022692"/>
    </source>
</evidence>
<keyword evidence="2 6" id="KW-1133">Transmembrane helix</keyword>
<dbReference type="Proteomes" id="UP000031397">
    <property type="component" value="Unassembled WGS sequence"/>
</dbReference>
<comment type="similarity">
    <text evidence="6">Belongs to the EzrA family.</text>
</comment>
<keyword evidence="6" id="KW-0132">Cell division</keyword>
<dbReference type="OrthoDB" id="1654473at2"/>
<feature type="coiled-coil region" evidence="6">
    <location>
        <begin position="99"/>
        <end position="161"/>
    </location>
</feature>
<dbReference type="GO" id="GO:0005886">
    <property type="term" value="C:plasma membrane"/>
    <property type="evidence" value="ECO:0007669"/>
    <property type="project" value="UniProtKB-SubCell"/>
</dbReference>
<evidence type="ECO:0000256" key="5">
    <source>
        <dbReference type="ARBA" id="ARBA00023210"/>
    </source>
</evidence>
<name>A0A0C1Q154_9LACO</name>
<gene>
    <name evidence="6" type="primary">ezrA</name>
    <name evidence="8" type="ORF">LfDm3_0820</name>
</gene>
<comment type="caution">
    <text evidence="8">The sequence shown here is derived from an EMBL/GenBank/DDBJ whole genome shotgun (WGS) entry which is preliminary data.</text>
</comment>
<comment type="subcellular location">
    <subcellularLocation>
        <location evidence="6">Cell membrane</location>
        <topology evidence="6">Single-pass membrane protein</topology>
    </subcellularLocation>
    <text evidence="6">Colocalized with FtsZ to the nascent septal site.</text>
</comment>
<dbReference type="GO" id="GO:0000921">
    <property type="term" value="P:septin ring assembly"/>
    <property type="evidence" value="ECO:0007669"/>
    <property type="project" value="InterPro"/>
</dbReference>